<keyword evidence="17" id="KW-1208">Phospholipid metabolism</keyword>
<feature type="transmembrane region" description="Helical" evidence="19">
    <location>
        <begin position="56"/>
        <end position="75"/>
    </location>
</feature>
<feature type="transmembrane region" description="Helical" evidence="19">
    <location>
        <begin position="28"/>
        <end position="49"/>
    </location>
</feature>
<evidence type="ECO:0000313" key="21">
    <source>
        <dbReference type="Proteomes" id="UP000035062"/>
    </source>
</evidence>
<feature type="transmembrane region" description="Helical" evidence="19">
    <location>
        <begin position="123"/>
        <end position="144"/>
    </location>
</feature>
<comment type="pathway">
    <text evidence="4">Lipid metabolism.</text>
</comment>
<evidence type="ECO:0000256" key="4">
    <source>
        <dbReference type="ARBA" id="ARBA00005189"/>
    </source>
</evidence>
<proteinExistence type="inferred from homology"/>
<comment type="pathway">
    <text evidence="3 18">Phospholipid metabolism; CDP-diacylglycerol biosynthesis; CDP-diacylglycerol from sn-glycerol 3-phosphate: step 3/3.</text>
</comment>
<evidence type="ECO:0000256" key="8">
    <source>
        <dbReference type="ARBA" id="ARBA00022475"/>
    </source>
</evidence>
<feature type="transmembrane region" description="Helical" evidence="19">
    <location>
        <begin position="220"/>
        <end position="239"/>
    </location>
</feature>
<dbReference type="AlphaFoldDB" id="I9P335"/>
<evidence type="ECO:0000256" key="3">
    <source>
        <dbReference type="ARBA" id="ARBA00005119"/>
    </source>
</evidence>
<dbReference type="GO" id="GO:0004605">
    <property type="term" value="F:phosphatidate cytidylyltransferase activity"/>
    <property type="evidence" value="ECO:0007669"/>
    <property type="project" value="UniProtKB-EC"/>
</dbReference>
<evidence type="ECO:0000256" key="19">
    <source>
        <dbReference type="SAM" id="Phobius"/>
    </source>
</evidence>
<dbReference type="GO" id="GO:0016024">
    <property type="term" value="P:CDP-diacylglycerol biosynthetic process"/>
    <property type="evidence" value="ECO:0007669"/>
    <property type="project" value="UniProtKB-UniPathway"/>
</dbReference>
<dbReference type="PANTHER" id="PTHR46382">
    <property type="entry name" value="PHOSPHATIDATE CYTIDYLYLTRANSFERASE"/>
    <property type="match status" value="1"/>
</dbReference>
<accession>I9P335</accession>
<keyword evidence="14" id="KW-0443">Lipid metabolism</keyword>
<evidence type="ECO:0000256" key="11">
    <source>
        <dbReference type="ARBA" id="ARBA00022692"/>
    </source>
</evidence>
<evidence type="ECO:0000256" key="18">
    <source>
        <dbReference type="RuleBase" id="RU003938"/>
    </source>
</evidence>
<evidence type="ECO:0000256" key="17">
    <source>
        <dbReference type="ARBA" id="ARBA00023264"/>
    </source>
</evidence>
<evidence type="ECO:0000256" key="1">
    <source>
        <dbReference type="ARBA" id="ARBA00001698"/>
    </source>
</evidence>
<feature type="transmembrane region" description="Helical" evidence="19">
    <location>
        <begin position="150"/>
        <end position="173"/>
    </location>
</feature>
<dbReference type="EMBL" id="AKKU01000012">
    <property type="protein sequence ID" value="EIW89184.1"/>
    <property type="molecule type" value="Genomic_DNA"/>
</dbReference>
<evidence type="ECO:0000256" key="7">
    <source>
        <dbReference type="ARBA" id="ARBA00019373"/>
    </source>
</evidence>
<dbReference type="eggNOG" id="COG4589">
    <property type="taxonomic scope" value="Bacteria"/>
</dbReference>
<evidence type="ECO:0000256" key="10">
    <source>
        <dbReference type="ARBA" id="ARBA00022679"/>
    </source>
</evidence>
<gene>
    <name evidence="20" type="ORF">AGRI_06845</name>
</gene>
<evidence type="ECO:0000256" key="6">
    <source>
        <dbReference type="ARBA" id="ARBA00012487"/>
    </source>
</evidence>
<dbReference type="InterPro" id="IPR000374">
    <property type="entry name" value="PC_trans"/>
</dbReference>
<evidence type="ECO:0000256" key="13">
    <source>
        <dbReference type="ARBA" id="ARBA00022989"/>
    </source>
</evidence>
<dbReference type="PANTHER" id="PTHR46382:SF1">
    <property type="entry name" value="PHOSPHATIDATE CYTIDYLYLTRANSFERASE"/>
    <property type="match status" value="1"/>
</dbReference>
<sequence length="288" mass="31113">MFKQRVITALILAPLALAAVFYLPLSGFAAVLSAAFLLGSWEWSGFCGLANRRSRASYVALTAILMAVFYALTTFDTAGSLLNNTPLLSILLLGAAWWLLAIVLVLSFPASQHLWASSDWRRALMGWCTLLPAWAALIFIRNIGYEQSSFYGGWLIFALLGLVWAADIGGYLVGKPFGKTKLLPKVSPGKTLEGLLGGLGLVLLVLTALLSWQSWPGVSWHWYLAAIALTLLSVFGDLSESMFKRVAGKKDSGAFLPGHGGILDRIDSLTATAPLYALLLAFLGKQFL</sequence>
<evidence type="ECO:0000256" key="9">
    <source>
        <dbReference type="ARBA" id="ARBA00022516"/>
    </source>
</evidence>
<dbReference type="GO" id="GO:0005886">
    <property type="term" value="C:plasma membrane"/>
    <property type="evidence" value="ECO:0007669"/>
    <property type="project" value="UniProtKB-SubCell"/>
</dbReference>
<feature type="transmembrane region" description="Helical" evidence="19">
    <location>
        <begin position="194"/>
        <end position="214"/>
    </location>
</feature>
<dbReference type="Pfam" id="PF01148">
    <property type="entry name" value="CTP_transf_1"/>
    <property type="match status" value="1"/>
</dbReference>
<evidence type="ECO:0000256" key="14">
    <source>
        <dbReference type="ARBA" id="ARBA00023098"/>
    </source>
</evidence>
<keyword evidence="8" id="KW-1003">Cell membrane</keyword>
<keyword evidence="21" id="KW-1185">Reference proteome</keyword>
<name>I9P335_9ALTE</name>
<comment type="similarity">
    <text evidence="5 18">Belongs to the CDS family.</text>
</comment>
<keyword evidence="16" id="KW-0594">Phospholipid biosynthesis</keyword>
<keyword evidence="9" id="KW-0444">Lipid biosynthesis</keyword>
<dbReference type="UniPathway" id="UPA00557">
    <property type="reaction ID" value="UER00614"/>
</dbReference>
<comment type="catalytic activity">
    <reaction evidence="1 18">
        <text>a 1,2-diacyl-sn-glycero-3-phosphate + CTP + H(+) = a CDP-1,2-diacyl-sn-glycerol + diphosphate</text>
        <dbReference type="Rhea" id="RHEA:16229"/>
        <dbReference type="ChEBI" id="CHEBI:15378"/>
        <dbReference type="ChEBI" id="CHEBI:33019"/>
        <dbReference type="ChEBI" id="CHEBI:37563"/>
        <dbReference type="ChEBI" id="CHEBI:58332"/>
        <dbReference type="ChEBI" id="CHEBI:58608"/>
        <dbReference type="EC" id="2.7.7.41"/>
    </reaction>
</comment>
<keyword evidence="12 18" id="KW-0548">Nucleotidyltransferase</keyword>
<dbReference type="STRING" id="1195246.AGRI_06845"/>
<evidence type="ECO:0000256" key="12">
    <source>
        <dbReference type="ARBA" id="ARBA00022695"/>
    </source>
</evidence>
<feature type="transmembrane region" description="Helical" evidence="19">
    <location>
        <begin position="87"/>
        <end position="111"/>
    </location>
</feature>
<comment type="caution">
    <text evidence="20">The sequence shown here is derived from an EMBL/GenBank/DDBJ whole genome shotgun (WGS) entry which is preliminary data.</text>
</comment>
<dbReference type="PROSITE" id="PS01315">
    <property type="entry name" value="CDS"/>
    <property type="match status" value="1"/>
</dbReference>
<evidence type="ECO:0000256" key="2">
    <source>
        <dbReference type="ARBA" id="ARBA00004651"/>
    </source>
</evidence>
<evidence type="ECO:0000256" key="5">
    <source>
        <dbReference type="ARBA" id="ARBA00010185"/>
    </source>
</evidence>
<organism evidence="20 21">
    <name type="scientific">Alishewanella agri BL06</name>
    <dbReference type="NCBI Taxonomy" id="1195246"/>
    <lineage>
        <taxon>Bacteria</taxon>
        <taxon>Pseudomonadati</taxon>
        <taxon>Pseudomonadota</taxon>
        <taxon>Gammaproteobacteria</taxon>
        <taxon>Alteromonadales</taxon>
        <taxon>Alteromonadaceae</taxon>
        <taxon>Alishewanella</taxon>
    </lineage>
</organism>
<evidence type="ECO:0000256" key="15">
    <source>
        <dbReference type="ARBA" id="ARBA00023136"/>
    </source>
</evidence>
<comment type="subcellular location">
    <subcellularLocation>
        <location evidence="2">Cell membrane</location>
        <topology evidence="2">Multi-pass membrane protein</topology>
    </subcellularLocation>
</comment>
<keyword evidence="13 19" id="KW-1133">Transmembrane helix</keyword>
<dbReference type="RefSeq" id="WP_008984260.1">
    <property type="nucleotide sequence ID" value="NZ_AKKU01000012.1"/>
</dbReference>
<protein>
    <recommendedName>
        <fullName evidence="7 18">Phosphatidate cytidylyltransferase</fullName>
        <ecNumber evidence="6 18">2.7.7.41</ecNumber>
    </recommendedName>
</protein>
<keyword evidence="15 19" id="KW-0472">Membrane</keyword>
<keyword evidence="11 18" id="KW-0812">Transmembrane</keyword>
<reference evidence="20 21" key="1">
    <citation type="journal article" date="2012" name="J. Bacteriol.">
        <title>Genome Sequence of Pectin-Degrading Alishewanella agri, Isolated from Landfill Soil.</title>
        <authorList>
            <person name="Kim J."/>
            <person name="Jung J."/>
            <person name="Sung J.S."/>
            <person name="Chun J."/>
            <person name="Park W."/>
        </authorList>
    </citation>
    <scope>NUCLEOTIDE SEQUENCE [LARGE SCALE GENOMIC DNA]</scope>
    <source>
        <strain evidence="20 21">BL06</strain>
    </source>
</reference>
<dbReference type="EC" id="2.7.7.41" evidence="6 18"/>
<dbReference type="Proteomes" id="UP000035062">
    <property type="component" value="Unassembled WGS sequence"/>
</dbReference>
<evidence type="ECO:0000256" key="16">
    <source>
        <dbReference type="ARBA" id="ARBA00023209"/>
    </source>
</evidence>
<keyword evidence="10 18" id="KW-0808">Transferase</keyword>
<evidence type="ECO:0000313" key="20">
    <source>
        <dbReference type="EMBL" id="EIW89184.1"/>
    </source>
</evidence>
<dbReference type="PATRIC" id="fig|1195246.3.peg.1349"/>